<evidence type="ECO:0000313" key="3">
    <source>
        <dbReference type="Proteomes" id="UP000661507"/>
    </source>
</evidence>
<evidence type="ECO:0000256" key="1">
    <source>
        <dbReference type="SAM" id="MobiDB-lite"/>
    </source>
</evidence>
<dbReference type="Proteomes" id="UP000661507">
    <property type="component" value="Unassembled WGS sequence"/>
</dbReference>
<name>A0A917NKP3_9PROT</name>
<accession>A0A917NKP3</accession>
<proteinExistence type="predicted"/>
<comment type="caution">
    <text evidence="2">The sequence shown here is derived from an EMBL/GenBank/DDBJ whole genome shotgun (WGS) entry which is preliminary data.</text>
</comment>
<keyword evidence="3" id="KW-1185">Reference proteome</keyword>
<dbReference type="AlphaFoldDB" id="A0A917NKP3"/>
<organism evidence="2 3">
    <name type="scientific">Neoroseomonas lacus</name>
    <dbReference type="NCBI Taxonomy" id="287609"/>
    <lineage>
        <taxon>Bacteria</taxon>
        <taxon>Pseudomonadati</taxon>
        <taxon>Pseudomonadota</taxon>
        <taxon>Alphaproteobacteria</taxon>
        <taxon>Acetobacterales</taxon>
        <taxon>Acetobacteraceae</taxon>
        <taxon>Neoroseomonas</taxon>
    </lineage>
</organism>
<reference evidence="2" key="2">
    <citation type="submission" date="2020-09" db="EMBL/GenBank/DDBJ databases">
        <authorList>
            <person name="Sun Q."/>
            <person name="Zhou Y."/>
        </authorList>
    </citation>
    <scope>NUCLEOTIDE SEQUENCE</scope>
    <source>
        <strain evidence="2">CGMCC 1.3617</strain>
    </source>
</reference>
<gene>
    <name evidence="2" type="ORF">GCM10011320_14240</name>
</gene>
<protein>
    <submittedName>
        <fullName evidence="2">Uncharacterized protein</fullName>
    </submittedName>
</protein>
<feature type="region of interest" description="Disordered" evidence="1">
    <location>
        <begin position="1"/>
        <end position="32"/>
    </location>
</feature>
<evidence type="ECO:0000313" key="2">
    <source>
        <dbReference type="EMBL" id="GGJ08391.1"/>
    </source>
</evidence>
<dbReference type="EMBL" id="BMKW01000003">
    <property type="protein sequence ID" value="GGJ08391.1"/>
    <property type="molecule type" value="Genomic_DNA"/>
</dbReference>
<sequence>MQSPEGVTMTAKACPTQTAQPPHSPASLASPPSAYRARTILRVRHIAAPVTRGGRPAGIRLACCRIVPNPR</sequence>
<reference evidence="2" key="1">
    <citation type="journal article" date="2014" name="Int. J. Syst. Evol. Microbiol.">
        <title>Complete genome sequence of Corynebacterium casei LMG S-19264T (=DSM 44701T), isolated from a smear-ripened cheese.</title>
        <authorList>
            <consortium name="US DOE Joint Genome Institute (JGI-PGF)"/>
            <person name="Walter F."/>
            <person name="Albersmeier A."/>
            <person name="Kalinowski J."/>
            <person name="Ruckert C."/>
        </authorList>
    </citation>
    <scope>NUCLEOTIDE SEQUENCE</scope>
    <source>
        <strain evidence="2">CGMCC 1.3617</strain>
    </source>
</reference>
<feature type="compositionally biased region" description="Low complexity" evidence="1">
    <location>
        <begin position="19"/>
        <end position="32"/>
    </location>
</feature>